<evidence type="ECO:0000256" key="1">
    <source>
        <dbReference type="SAM" id="MobiDB-lite"/>
    </source>
</evidence>
<feature type="compositionally biased region" description="Acidic residues" evidence="1">
    <location>
        <begin position="208"/>
        <end position="222"/>
    </location>
</feature>
<dbReference type="EnsemblPlants" id="Kaladp0047s0066.1.v1.1">
    <property type="protein sequence ID" value="Kaladp0047s0066.1.v1.1"/>
    <property type="gene ID" value="Kaladp0047s0066.v1.1"/>
</dbReference>
<dbReference type="Proteomes" id="UP000594263">
    <property type="component" value="Unplaced"/>
</dbReference>
<evidence type="ECO:0000313" key="2">
    <source>
        <dbReference type="EnsemblPlants" id="Kaladp0047s0066.1.v1.1"/>
    </source>
</evidence>
<dbReference type="PANTHER" id="PTHR34680:SF3">
    <property type="entry name" value="EXPRESSED PROTEIN"/>
    <property type="match status" value="1"/>
</dbReference>
<feature type="region of interest" description="Disordered" evidence="1">
    <location>
        <begin position="174"/>
        <end position="243"/>
    </location>
</feature>
<feature type="region of interest" description="Disordered" evidence="1">
    <location>
        <begin position="1"/>
        <end position="36"/>
    </location>
</feature>
<dbReference type="Gramene" id="Kaladp0047s0066.1.v1.1">
    <property type="protein sequence ID" value="Kaladp0047s0066.1.v1.1"/>
    <property type="gene ID" value="Kaladp0047s0066.v1.1"/>
</dbReference>
<feature type="compositionally biased region" description="Basic residues" evidence="1">
    <location>
        <begin position="227"/>
        <end position="243"/>
    </location>
</feature>
<dbReference type="PANTHER" id="PTHR34680">
    <property type="entry name" value="EXPRESSED PROTEIN"/>
    <property type="match status" value="1"/>
</dbReference>
<feature type="region of interest" description="Disordered" evidence="1">
    <location>
        <begin position="74"/>
        <end position="158"/>
    </location>
</feature>
<organism evidence="2 3">
    <name type="scientific">Kalanchoe fedtschenkoi</name>
    <name type="common">Lavender scallops</name>
    <name type="synonym">South American air plant</name>
    <dbReference type="NCBI Taxonomy" id="63787"/>
    <lineage>
        <taxon>Eukaryota</taxon>
        <taxon>Viridiplantae</taxon>
        <taxon>Streptophyta</taxon>
        <taxon>Embryophyta</taxon>
        <taxon>Tracheophyta</taxon>
        <taxon>Spermatophyta</taxon>
        <taxon>Magnoliopsida</taxon>
        <taxon>eudicotyledons</taxon>
        <taxon>Gunneridae</taxon>
        <taxon>Pentapetalae</taxon>
        <taxon>Saxifragales</taxon>
        <taxon>Crassulaceae</taxon>
        <taxon>Kalanchoe</taxon>
    </lineage>
</organism>
<protein>
    <submittedName>
        <fullName evidence="2">Uncharacterized protein</fullName>
    </submittedName>
</protein>
<feature type="compositionally biased region" description="Polar residues" evidence="1">
    <location>
        <begin position="8"/>
        <end position="21"/>
    </location>
</feature>
<feature type="compositionally biased region" description="Polar residues" evidence="1">
    <location>
        <begin position="126"/>
        <end position="135"/>
    </location>
</feature>
<keyword evidence="3" id="KW-1185">Reference proteome</keyword>
<sequence length="243" mass="26186">MRIRRNLASHNSSNDVASTCSDPPGSNHRNPIPRRCSSAATTTCSLVCTLSRSPWDVADPSSSQLEGGLFSLTGTSTAVPDAPRSVGSSEKLSGDKKKRLNGADSDRENDAGLKASPGKIRASGIRSYSSQPSVEKQQRESNTETVPKRRGRPVKKPSANAYEFYYYSGFGPHWGKKRGSTGSEPASNTIVGVEKESSPSPGIGFVDYGEDEDEEDDDDENGETGRRRGGRKRVKARSLKSLM</sequence>
<proteinExistence type="predicted"/>
<evidence type="ECO:0000313" key="3">
    <source>
        <dbReference type="Proteomes" id="UP000594263"/>
    </source>
</evidence>
<feature type="compositionally biased region" description="Polar residues" evidence="1">
    <location>
        <begin position="180"/>
        <end position="190"/>
    </location>
</feature>
<accession>A0A7N0TVX0</accession>
<name>A0A7N0TVX0_KALFE</name>
<dbReference type="AlphaFoldDB" id="A0A7N0TVX0"/>
<reference evidence="2" key="1">
    <citation type="submission" date="2021-01" db="UniProtKB">
        <authorList>
            <consortium name="EnsemblPlants"/>
        </authorList>
    </citation>
    <scope>IDENTIFICATION</scope>
</reference>